<evidence type="ECO:0000256" key="1">
    <source>
        <dbReference type="SAM" id="MobiDB-lite"/>
    </source>
</evidence>
<reference evidence="2" key="1">
    <citation type="journal article" date="2004" name="Nature">
        <title>Genome duplication in the teleost fish Tetraodon nigroviridis reveals the early vertebrate proto-karyotype.</title>
        <authorList>
            <person name="Jaillon O."/>
            <person name="Aury J.-M."/>
            <person name="Brunet F."/>
            <person name="Petit J.-L."/>
            <person name="Stange-Thomann N."/>
            <person name="Mauceli E."/>
            <person name="Bouneau L."/>
            <person name="Fischer C."/>
            <person name="Ozouf-Costaz C."/>
            <person name="Bernot A."/>
            <person name="Nicaud S."/>
            <person name="Jaffe D."/>
            <person name="Fisher S."/>
            <person name="Lutfalla G."/>
            <person name="Dossat C."/>
            <person name="Segurens B."/>
            <person name="Dasilva C."/>
            <person name="Salanoubat M."/>
            <person name="Levy M."/>
            <person name="Boudet N."/>
            <person name="Castellano S."/>
            <person name="Anthouard V."/>
            <person name="Jubin C."/>
            <person name="Castelli V."/>
            <person name="Katinka M."/>
            <person name="Vacherie B."/>
            <person name="Biemont C."/>
            <person name="Skalli Z."/>
            <person name="Cattolico L."/>
            <person name="Poulain J."/>
            <person name="De Berardinis V."/>
            <person name="Cruaud C."/>
            <person name="Duprat S."/>
            <person name="Brottier P."/>
            <person name="Coutanceau J.-P."/>
            <person name="Gouzy J."/>
            <person name="Parra G."/>
            <person name="Lardier G."/>
            <person name="Chapple C."/>
            <person name="McKernan K.J."/>
            <person name="McEwan P."/>
            <person name="Bosak S."/>
            <person name="Kellis M."/>
            <person name="Volff J.-N."/>
            <person name="Guigo R."/>
            <person name="Zody M.C."/>
            <person name="Mesirov J."/>
            <person name="Lindblad-Toh K."/>
            <person name="Birren B."/>
            <person name="Nusbaum C."/>
            <person name="Kahn D."/>
            <person name="Robinson-Rechavi M."/>
            <person name="Laudet V."/>
            <person name="Schachter V."/>
            <person name="Quetier F."/>
            <person name="Saurin W."/>
            <person name="Scarpelli C."/>
            <person name="Wincker P."/>
            <person name="Lander E.S."/>
            <person name="Weissenbach J."/>
            <person name="Roest Crollius H."/>
        </authorList>
    </citation>
    <scope>NUCLEOTIDE SEQUENCE [LARGE SCALE GENOMIC DNA]</scope>
</reference>
<feature type="compositionally biased region" description="Basic and acidic residues" evidence="1">
    <location>
        <begin position="78"/>
        <end position="89"/>
    </location>
</feature>
<dbReference type="EMBL" id="CAAE01014601">
    <property type="protein sequence ID" value="CAG00410.1"/>
    <property type="molecule type" value="Genomic_DNA"/>
</dbReference>
<comment type="caution">
    <text evidence="2">The sequence shown here is derived from an EMBL/GenBank/DDBJ whole genome shotgun (WGS) entry which is preliminary data.</text>
</comment>
<name>Q4SG22_TETNG</name>
<reference evidence="2" key="2">
    <citation type="submission" date="2004-02" db="EMBL/GenBank/DDBJ databases">
        <authorList>
            <consortium name="Genoscope"/>
            <consortium name="Whitehead Institute Centre for Genome Research"/>
        </authorList>
    </citation>
    <scope>NUCLEOTIDE SEQUENCE</scope>
</reference>
<evidence type="ECO:0000313" key="2">
    <source>
        <dbReference type="EMBL" id="CAG00410.1"/>
    </source>
</evidence>
<proteinExistence type="predicted"/>
<feature type="non-terminal residue" evidence="2">
    <location>
        <position position="154"/>
    </location>
</feature>
<gene>
    <name evidence="2" type="ORF">GSTENG00018847001</name>
</gene>
<organism evidence="2">
    <name type="scientific">Tetraodon nigroviridis</name>
    <name type="common">Spotted green pufferfish</name>
    <name type="synonym">Chelonodon nigroviridis</name>
    <dbReference type="NCBI Taxonomy" id="99883"/>
    <lineage>
        <taxon>Eukaryota</taxon>
        <taxon>Metazoa</taxon>
        <taxon>Chordata</taxon>
        <taxon>Craniata</taxon>
        <taxon>Vertebrata</taxon>
        <taxon>Euteleostomi</taxon>
        <taxon>Actinopterygii</taxon>
        <taxon>Neopterygii</taxon>
        <taxon>Teleostei</taxon>
        <taxon>Neoteleostei</taxon>
        <taxon>Acanthomorphata</taxon>
        <taxon>Eupercaria</taxon>
        <taxon>Tetraodontiformes</taxon>
        <taxon>Tetradontoidea</taxon>
        <taxon>Tetraodontidae</taxon>
        <taxon>Tetraodon</taxon>
    </lineage>
</organism>
<dbReference type="AlphaFoldDB" id="Q4SG22"/>
<dbReference type="KEGG" id="tng:GSTEN00018847G001"/>
<protein>
    <submittedName>
        <fullName evidence="2">(spotted green pufferfish) hypothetical protein</fullName>
    </submittedName>
</protein>
<feature type="region of interest" description="Disordered" evidence="1">
    <location>
        <begin position="25"/>
        <end position="89"/>
    </location>
</feature>
<accession>Q4SG22</accession>
<sequence>KHVYDDWPMACMAPISIPPASVCRLGGRAGQQSHHPEADLPGPLSARQRDTRSSQTATGEDHGDAFSCQRDSAGAKLPRSEKPREDRREQLLRHSVTAHLLLLLCCRHLSIFCSLPQHPGPHEFDWSTHTHTHTLTCTVSGTGSGWPREVPAEG</sequence>